<sequence length="186" mass="21937">MGCQGSGVVFRRKLALLLGNTCRLTIVLVRYNHCPKSAGRKYIRLSKHGGRSLEMGVFIEKKKIRKIKRRNNDETIKMDSEQSDNCIIKKFNTKFSISFLSNNYIKKTRNLIIGKMLYKSLKLKFLRYRVTITIYPRTMFNICYYSKSVGRYLEEFKIFVFVFFLNIDNFFGQVKILENLIKIQAL</sequence>
<comment type="caution">
    <text evidence="1">The sequence shown here is derived from an EMBL/GenBank/DDBJ whole genome shotgun (WGS) entry which is preliminary data.</text>
</comment>
<dbReference type="AlphaFoldDB" id="A0A6G0TW88"/>
<proteinExistence type="predicted"/>
<evidence type="ECO:0000313" key="2">
    <source>
        <dbReference type="Proteomes" id="UP000475862"/>
    </source>
</evidence>
<gene>
    <name evidence="1" type="ORF">AGLY_004949</name>
</gene>
<keyword evidence="2" id="KW-1185">Reference proteome</keyword>
<accession>A0A6G0TW88</accession>
<organism evidence="1 2">
    <name type="scientific">Aphis glycines</name>
    <name type="common">Soybean aphid</name>
    <dbReference type="NCBI Taxonomy" id="307491"/>
    <lineage>
        <taxon>Eukaryota</taxon>
        <taxon>Metazoa</taxon>
        <taxon>Ecdysozoa</taxon>
        <taxon>Arthropoda</taxon>
        <taxon>Hexapoda</taxon>
        <taxon>Insecta</taxon>
        <taxon>Pterygota</taxon>
        <taxon>Neoptera</taxon>
        <taxon>Paraneoptera</taxon>
        <taxon>Hemiptera</taxon>
        <taxon>Sternorrhyncha</taxon>
        <taxon>Aphidomorpha</taxon>
        <taxon>Aphidoidea</taxon>
        <taxon>Aphididae</taxon>
        <taxon>Aphidini</taxon>
        <taxon>Aphis</taxon>
        <taxon>Aphis</taxon>
    </lineage>
</organism>
<name>A0A6G0TW88_APHGL</name>
<protein>
    <submittedName>
        <fullName evidence="1">Uncharacterized protein</fullName>
    </submittedName>
</protein>
<evidence type="ECO:0000313" key="1">
    <source>
        <dbReference type="EMBL" id="KAE9539697.1"/>
    </source>
</evidence>
<dbReference type="Proteomes" id="UP000475862">
    <property type="component" value="Unassembled WGS sequence"/>
</dbReference>
<dbReference type="EMBL" id="VYZN01000014">
    <property type="protein sequence ID" value="KAE9539697.1"/>
    <property type="molecule type" value="Genomic_DNA"/>
</dbReference>
<reference evidence="1 2" key="1">
    <citation type="submission" date="2019-08" db="EMBL/GenBank/DDBJ databases">
        <title>The genome of the soybean aphid Biotype 1, its phylome, world population structure and adaptation to the North American continent.</title>
        <authorList>
            <person name="Giordano R."/>
            <person name="Donthu R.K."/>
            <person name="Hernandez A.G."/>
            <person name="Wright C.L."/>
            <person name="Zimin A.V."/>
        </authorList>
    </citation>
    <scope>NUCLEOTIDE SEQUENCE [LARGE SCALE GENOMIC DNA]</scope>
    <source>
        <tissue evidence="1">Whole aphids</tissue>
    </source>
</reference>